<evidence type="ECO:0000313" key="12">
    <source>
        <dbReference type="Proteomes" id="UP000433788"/>
    </source>
</evidence>
<dbReference type="InterPro" id="IPR000184">
    <property type="entry name" value="Bac_surfAg_D15"/>
</dbReference>
<dbReference type="InterPro" id="IPR023707">
    <property type="entry name" value="OM_assembly_BamA"/>
</dbReference>
<dbReference type="GO" id="GO:0043165">
    <property type="term" value="P:Gram-negative-bacterium-type cell outer membrane assembly"/>
    <property type="evidence" value="ECO:0007669"/>
    <property type="project" value="UniProtKB-UniRule"/>
</dbReference>
<keyword evidence="6 8" id="KW-0472">Membrane</keyword>
<evidence type="ECO:0000313" key="11">
    <source>
        <dbReference type="EMBL" id="MRH77211.1"/>
    </source>
</evidence>
<dbReference type="InterPro" id="IPR034746">
    <property type="entry name" value="POTRA"/>
</dbReference>
<evidence type="ECO:0000256" key="9">
    <source>
        <dbReference type="NCBIfam" id="TIGR03303"/>
    </source>
</evidence>
<evidence type="ECO:0000256" key="7">
    <source>
        <dbReference type="ARBA" id="ARBA00023237"/>
    </source>
</evidence>
<comment type="function">
    <text evidence="8">Part of the outer membrane protein assembly complex, which is involved in assembly and insertion of beta-barrel proteins into the outer membrane.</text>
</comment>
<feature type="domain" description="POTRA" evidence="10">
    <location>
        <begin position="88"/>
        <end position="168"/>
    </location>
</feature>
<keyword evidence="7 8" id="KW-0998">Cell outer membrane</keyword>
<proteinExistence type="inferred from homology"/>
<dbReference type="NCBIfam" id="TIGR03303">
    <property type="entry name" value="OM_YaeT"/>
    <property type="match status" value="1"/>
</dbReference>
<sequence length="762" mass="85081">MRKILLGLILIFAAGSASGFTVEEIRIEGLSRISEGTVLNYLPVSSGDELDRAASADALEALFSTGFFEDVELRQDGSTLVVAVRERPAIAEIEFIGNKALDTDQLTSGLASAGLSQGQSFDRSLLATIERELEQQYFSLGYYDIAVSSTVSPLPRNRVELRIEITEGSPASVQEIHIVGNQAFDADTLRGQFSMGPKAWWAFLSNRDKYSRERLAADLESLRAYYRDRGYADFQIESTQVSISPDRQRIHVTVNVNEGLLYQIGELDLAGDLIFEADELRELFTIQPGDTFNQRGITATIEALRDKLGTEGYAFARINPVPELREDEQAVDITFFVDPADRVYVRRLQIVGNETTRDDVIRSEMRQLEGTWLSTKALRDSRDRLLRLGFFGDVRIDTPRVPGTTEQVDVEVETTERLSGSFRAGVGFGSEQGVILNLGLQQDNVLGTGDRLEFVANSNDSDTIYRVSYLERNHTTSGIDRRWAVSFRDTDADEAELADYGLESLLLSYGYRIPVSDNDRVGADLEFDATDLSLRNDATEIQRDFVERNGNDNQVVRANLSWTRDTRNRAIFATRGAQQRMSLQASVPGTDLEYYRLNYRQSRFFGFTERTALMLSGTVSYGDGYSSEDKLPFYENFYAGGISTVRGFERNSLGPRDENNDPTGGNLRALIRSELRLPITAEDAESDNLRLKLFVDGGQVWTREGDDNTLEDVSVSDLRFGAGVGLIYYSPVGPLTMSVATPLNEEDGDETEFFQFSIGAFF</sequence>
<comment type="subunit">
    <text evidence="8">Part of the Bam complex.</text>
</comment>
<evidence type="ECO:0000256" key="8">
    <source>
        <dbReference type="HAMAP-Rule" id="MF_01430"/>
    </source>
</evidence>
<dbReference type="EMBL" id="WJPP01000001">
    <property type="protein sequence ID" value="MRH77211.1"/>
    <property type="molecule type" value="Genomic_DNA"/>
</dbReference>
<feature type="domain" description="POTRA" evidence="10">
    <location>
        <begin position="171"/>
        <end position="259"/>
    </location>
</feature>
<dbReference type="HAMAP" id="MF_01430">
    <property type="entry name" value="OM_assembly_BamA"/>
    <property type="match status" value="1"/>
</dbReference>
<keyword evidence="4 8" id="KW-0732">Signal</keyword>
<keyword evidence="12" id="KW-1185">Reference proteome</keyword>
<accession>A0A6N7QLB3</accession>
<dbReference type="PANTHER" id="PTHR12815:SF23">
    <property type="entry name" value="OUTER MEMBRANE PROTEIN ASSEMBLY FACTOR BAMA"/>
    <property type="match status" value="1"/>
</dbReference>
<dbReference type="InterPro" id="IPR010827">
    <property type="entry name" value="BamA/TamA_POTRA"/>
</dbReference>
<dbReference type="Pfam" id="PF07244">
    <property type="entry name" value="POTRA"/>
    <property type="match status" value="5"/>
</dbReference>
<dbReference type="Gene3D" id="2.40.160.50">
    <property type="entry name" value="membrane protein fhac: a member of the omp85/tpsb transporter family"/>
    <property type="match status" value="1"/>
</dbReference>
<reference evidence="11 12" key="1">
    <citation type="submission" date="2019-11" db="EMBL/GenBank/DDBJ databases">
        <authorList>
            <person name="Zhang X.Y."/>
        </authorList>
    </citation>
    <scope>NUCLEOTIDE SEQUENCE [LARGE SCALE GENOMIC DNA]</scope>
    <source>
        <strain evidence="11 12">C176</strain>
    </source>
</reference>
<dbReference type="GO" id="GO:0051205">
    <property type="term" value="P:protein insertion into membrane"/>
    <property type="evidence" value="ECO:0007669"/>
    <property type="project" value="UniProtKB-UniRule"/>
</dbReference>
<evidence type="ECO:0000256" key="4">
    <source>
        <dbReference type="ARBA" id="ARBA00022729"/>
    </source>
</evidence>
<evidence type="ECO:0000256" key="1">
    <source>
        <dbReference type="ARBA" id="ARBA00004370"/>
    </source>
</evidence>
<evidence type="ECO:0000256" key="3">
    <source>
        <dbReference type="ARBA" id="ARBA00022692"/>
    </source>
</evidence>
<dbReference type="PROSITE" id="PS51779">
    <property type="entry name" value="POTRA"/>
    <property type="match status" value="4"/>
</dbReference>
<dbReference type="GO" id="GO:1990063">
    <property type="term" value="C:Bam protein complex"/>
    <property type="evidence" value="ECO:0007669"/>
    <property type="project" value="TreeGrafter"/>
</dbReference>
<dbReference type="PIRSF" id="PIRSF006076">
    <property type="entry name" value="OM_assembly_OMP85"/>
    <property type="match status" value="1"/>
</dbReference>
<protein>
    <recommendedName>
        <fullName evidence="8 9">Outer membrane protein assembly factor BamA</fullName>
    </recommendedName>
</protein>
<keyword evidence="3 8" id="KW-0812">Transmembrane</keyword>
<keyword evidence="2 8" id="KW-1134">Transmembrane beta strand</keyword>
<comment type="subcellular location">
    <subcellularLocation>
        <location evidence="8">Cell outer membrane</location>
    </subcellularLocation>
    <subcellularLocation>
        <location evidence="1">Membrane</location>
    </subcellularLocation>
</comment>
<gene>
    <name evidence="8 11" type="primary">bamA</name>
    <name evidence="11" type="ORF">GH984_00595</name>
</gene>
<dbReference type="RefSeq" id="WP_153718285.1">
    <property type="nucleotide sequence ID" value="NZ_WJPP01000001.1"/>
</dbReference>
<feature type="domain" description="POTRA" evidence="10">
    <location>
        <begin position="20"/>
        <end position="87"/>
    </location>
</feature>
<dbReference type="Pfam" id="PF01103">
    <property type="entry name" value="Omp85"/>
    <property type="match status" value="1"/>
</dbReference>
<dbReference type="PANTHER" id="PTHR12815">
    <property type="entry name" value="SORTING AND ASSEMBLY MACHINERY SAMM50 PROTEIN FAMILY MEMBER"/>
    <property type="match status" value="1"/>
</dbReference>
<dbReference type="InterPro" id="IPR039910">
    <property type="entry name" value="D15-like"/>
</dbReference>
<feature type="domain" description="POTRA" evidence="10">
    <location>
        <begin position="343"/>
        <end position="417"/>
    </location>
</feature>
<organism evidence="11 12">
    <name type="scientific">Spiribacter salilacus</name>
    <dbReference type="NCBI Taxonomy" id="2664894"/>
    <lineage>
        <taxon>Bacteria</taxon>
        <taxon>Pseudomonadati</taxon>
        <taxon>Pseudomonadota</taxon>
        <taxon>Gammaproteobacteria</taxon>
        <taxon>Chromatiales</taxon>
        <taxon>Ectothiorhodospiraceae</taxon>
        <taxon>Spiribacter</taxon>
    </lineage>
</organism>
<keyword evidence="5 8" id="KW-0677">Repeat</keyword>
<evidence type="ECO:0000259" key="10">
    <source>
        <dbReference type="PROSITE" id="PS51779"/>
    </source>
</evidence>
<name>A0A6N7QLB3_9GAMM</name>
<dbReference type="AlphaFoldDB" id="A0A6N7QLB3"/>
<dbReference type="Gene3D" id="3.10.20.310">
    <property type="entry name" value="membrane protein fhac"/>
    <property type="match status" value="5"/>
</dbReference>
<comment type="similarity">
    <text evidence="8">Belongs to the BamA family.</text>
</comment>
<evidence type="ECO:0000256" key="2">
    <source>
        <dbReference type="ARBA" id="ARBA00022452"/>
    </source>
</evidence>
<evidence type="ECO:0000256" key="6">
    <source>
        <dbReference type="ARBA" id="ARBA00023136"/>
    </source>
</evidence>
<dbReference type="Proteomes" id="UP000433788">
    <property type="component" value="Unassembled WGS sequence"/>
</dbReference>
<comment type="caution">
    <text evidence="11">The sequence shown here is derived from an EMBL/GenBank/DDBJ whole genome shotgun (WGS) entry which is preliminary data.</text>
</comment>
<evidence type="ECO:0000256" key="5">
    <source>
        <dbReference type="ARBA" id="ARBA00022737"/>
    </source>
</evidence>